<dbReference type="AlphaFoldDB" id="A0A9P8TQE2"/>
<protein>
    <recommendedName>
        <fullName evidence="2">Smr domain-containing protein</fullName>
    </recommendedName>
</protein>
<feature type="region of interest" description="Disordered" evidence="1">
    <location>
        <begin position="46"/>
        <end position="67"/>
    </location>
</feature>
<dbReference type="Pfam" id="PF08590">
    <property type="entry name" value="DUF1771"/>
    <property type="match status" value="1"/>
</dbReference>
<evidence type="ECO:0000256" key="1">
    <source>
        <dbReference type="SAM" id="MobiDB-lite"/>
    </source>
</evidence>
<name>A0A9P8TQE2_WICPI</name>
<feature type="region of interest" description="Disordered" evidence="1">
    <location>
        <begin position="207"/>
        <end position="243"/>
    </location>
</feature>
<dbReference type="Gene3D" id="3.30.1370.110">
    <property type="match status" value="1"/>
</dbReference>
<dbReference type="PROSITE" id="PS50828">
    <property type="entry name" value="SMR"/>
    <property type="match status" value="1"/>
</dbReference>
<comment type="caution">
    <text evidence="3">The sequence shown here is derived from an EMBL/GenBank/DDBJ whole genome shotgun (WGS) entry which is preliminary data.</text>
</comment>
<dbReference type="PANTHER" id="PTHR47417:SF1">
    <property type="entry name" value="SMR DOMAIN-CONTAINING PROTEIN YPL199C"/>
    <property type="match status" value="1"/>
</dbReference>
<dbReference type="InterPro" id="IPR036063">
    <property type="entry name" value="Smr_dom_sf"/>
</dbReference>
<dbReference type="SUPFAM" id="SSF160443">
    <property type="entry name" value="SMR domain-like"/>
    <property type="match status" value="1"/>
</dbReference>
<dbReference type="Pfam" id="PF01713">
    <property type="entry name" value="Smr"/>
    <property type="match status" value="1"/>
</dbReference>
<sequence>MSASVAMDRGHLISVNNHSPTGSQRDYNHVSDPEYKKLRDLADQAYKKRQSLSAESQQAYKAGNGDKAKQLSEQAKKQLQVAEDYNFKAAEYVFLENNSDSDSTEIDLHGLYVKEAEYILKRRMIAGIQRHESVLNVIVGKGIHSQNGVAKIKPAVEELCQEGNFQCHIDPKNTGVLVVNLQNARIPNSWNSIQPLGGYSKLQNTYQQQQQPQYNQQQQPQYHQQQQQQTHQQPYHQQQQQQQQSPVEMLLSMLCACLNSK</sequence>
<keyword evidence="4" id="KW-1185">Reference proteome</keyword>
<dbReference type="EMBL" id="JAEUBG010001191">
    <property type="protein sequence ID" value="KAH3686796.1"/>
    <property type="molecule type" value="Genomic_DNA"/>
</dbReference>
<organism evidence="3 4">
    <name type="scientific">Wickerhamomyces pijperi</name>
    <name type="common">Yeast</name>
    <name type="synonym">Pichia pijperi</name>
    <dbReference type="NCBI Taxonomy" id="599730"/>
    <lineage>
        <taxon>Eukaryota</taxon>
        <taxon>Fungi</taxon>
        <taxon>Dikarya</taxon>
        <taxon>Ascomycota</taxon>
        <taxon>Saccharomycotina</taxon>
        <taxon>Saccharomycetes</taxon>
        <taxon>Phaffomycetales</taxon>
        <taxon>Wickerhamomycetaceae</taxon>
        <taxon>Wickerhamomyces</taxon>
    </lineage>
</organism>
<proteinExistence type="predicted"/>
<feature type="compositionally biased region" description="Polar residues" evidence="1">
    <location>
        <begin position="14"/>
        <end position="25"/>
    </location>
</feature>
<feature type="region of interest" description="Disordered" evidence="1">
    <location>
        <begin position="1"/>
        <end position="32"/>
    </location>
</feature>
<dbReference type="Proteomes" id="UP000774326">
    <property type="component" value="Unassembled WGS sequence"/>
</dbReference>
<dbReference type="InterPro" id="IPR013899">
    <property type="entry name" value="DUF1771"/>
</dbReference>
<dbReference type="InterPro" id="IPR053020">
    <property type="entry name" value="Smr_domain_protein"/>
</dbReference>
<dbReference type="SMART" id="SM00463">
    <property type="entry name" value="SMR"/>
    <property type="match status" value="1"/>
</dbReference>
<feature type="domain" description="Smr" evidence="2">
    <location>
        <begin position="106"/>
        <end position="182"/>
    </location>
</feature>
<evidence type="ECO:0000313" key="4">
    <source>
        <dbReference type="Proteomes" id="UP000774326"/>
    </source>
</evidence>
<dbReference type="SMART" id="SM01162">
    <property type="entry name" value="DUF1771"/>
    <property type="match status" value="1"/>
</dbReference>
<reference evidence="3" key="2">
    <citation type="submission" date="2021-01" db="EMBL/GenBank/DDBJ databases">
        <authorList>
            <person name="Schikora-Tamarit M.A."/>
        </authorList>
    </citation>
    <scope>NUCLEOTIDE SEQUENCE</scope>
    <source>
        <strain evidence="3">CBS2887</strain>
    </source>
</reference>
<gene>
    <name evidence="3" type="ORF">WICPIJ_002218</name>
</gene>
<evidence type="ECO:0000259" key="2">
    <source>
        <dbReference type="PROSITE" id="PS50828"/>
    </source>
</evidence>
<evidence type="ECO:0000313" key="3">
    <source>
        <dbReference type="EMBL" id="KAH3686796.1"/>
    </source>
</evidence>
<dbReference type="InterPro" id="IPR002625">
    <property type="entry name" value="Smr_dom"/>
</dbReference>
<accession>A0A9P8TQE2</accession>
<reference evidence="3" key="1">
    <citation type="journal article" date="2021" name="Open Biol.">
        <title>Shared evolutionary footprints suggest mitochondrial oxidative damage underlies multiple complex I losses in fungi.</title>
        <authorList>
            <person name="Schikora-Tamarit M.A."/>
            <person name="Marcet-Houben M."/>
            <person name="Nosek J."/>
            <person name="Gabaldon T."/>
        </authorList>
    </citation>
    <scope>NUCLEOTIDE SEQUENCE</scope>
    <source>
        <strain evidence="3">CBS2887</strain>
    </source>
</reference>
<dbReference type="PANTHER" id="PTHR47417">
    <property type="entry name" value="SMR DOMAIN-CONTAINING PROTEIN YPL199C"/>
    <property type="match status" value="1"/>
</dbReference>
<dbReference type="OrthoDB" id="3231855at2759"/>